<dbReference type="GO" id="GO:0008237">
    <property type="term" value="F:metallopeptidase activity"/>
    <property type="evidence" value="ECO:0007669"/>
    <property type="project" value="UniProtKB-KW"/>
</dbReference>
<keyword evidence="1" id="KW-0482">Metalloprotease</keyword>
<dbReference type="Proteomes" id="UP000247973">
    <property type="component" value="Unassembled WGS sequence"/>
</dbReference>
<gene>
    <name evidence="1" type="ORF">CLV62_10444</name>
</gene>
<sequence length="1709" mass="192187">MRKLLLLFLGIIFIPLAMYAGPAMSGLIKDKQPDGTPVEYYLRGDEKINWMESPDGYTLLLDSSRRIVYALQNSDGDIEPSTVVYKGTSLKRSIDPATIAIPKRLFYSNSQVDKMLQIWNVEKEQVRVRSVGSRPYQGEFRVLCVLVDFADRPMTTENVKYKFEMLLNQRGYVGTLGNPGYGSVKDYFLENSYGKVNITFDVIGPYRAEEMSNYRGTHVYQVTNLSKLGKFLIQNKIQNEPNLDLSLYTDGYSEINRLHIIFAGEDQAFAGLANGFAWGHQYGFGMGASSEPGNPDDYLCVSPKDGQTYRFKRYSCSAELTPNMRNKDEKQVSTIGVPTHELAHLLFESKDFYDGYGIYKGTGQWDLMGGGTHNYITDDFYSSMFYGNSPAHMNMYEKIRLGWVKPKVLTNSGSFSLENAAENPVAYIYQKGNNLTDFTSIESIQDDFFILENRQKKGFDAGLLNGPQYNGPSFQGGLLIYRVDKNIRISSPNYSYPQKLYPVCASSIYAFPGQIEGGNIVDSYGDINNIGCVFGNEYTSFTDASIPSAKTVLEYNDGSVANSIETGKPLTNIVNQNGVVTFRFGDLPDAKYHEDDKEGLRAFLKENKNLEACNLVPSDTLNWNMLEEWVDKFNANSGISVEWSNEVPKRLIGLNLKHMGNKITGSIRFAKFAKLESLDFSFGTILASYNVTNCENLKTLICSNNFYMSSLNIAGCPNLEYLECSVSMIGNLDLSGCPKLKYLSCSINYLTDLDLSNCPDLEYLACGTNLITKLNASVCPKLKYLECERLTYFMNYKGSTKLTDLDVSACADLESLLCGNNDLTNLNIYAGNNLKRLSCANNKLTELDVSNYSKLNDLSCEGNQLKELDLADCSNLSHFSCQNNQLKSLNNIADCINLLDLWCSNNQLSQLDVSASLNILQLDCSFNQLAELKVPQRLDWKELHCNNNYLKFSTLPLPFPSSSWYSYSPQQAIIGEDTPSGQIIDLSSEYNINGNITTYSWYNQNNEAVVLESPANGKFIANLISGNQFLICKMTNANFPGLTLEYTVEIANSTNIYHEDDKEGLRQFLRQPSAEAGKLNLELVGLTVSDTIAWDLSEDWIEKQYLPEVSLVWNTESPRRLVDFYIKALKISGSLDCSKFAELLDLGVYGTKVYELNVSLNKKLENLYCAGDNLTELDLSNNKALRSLNCGGNMISKLDLTNNTLLELLNIEDTLIEEIDISNNKKLKYFMCRRGQIKNIDFSENKDLEDIDCENNQLKKLDLSNNNKLKKLYCENNNLKFSTLPIISPFKEQYQSQKAILGEDTPSDQIIDLSSEYNINGNITNYDWREASGAPVSVKSLGNGKFIAENYAGYDLYCEMTNATFPSLRIIYNVKITQGAIELKDHLKVKLDNNHLVSKGQTFQIYANTSSNLDAVHFGLYNPVNGDLRDSLIVISRTNNVYTCQLRSQTPNSAYMLMPYIYKNGERIDIERPASSAWIDKLPLKVNEDIWGRAVNSYIPSTDVSVNKYIQLNINNKVNELFAIDQFVPFKVYMPTTAPTAARIGLFYPNGAFYMDITASRSTYTYTCEITDEVQEGDYIIMPYIKEAGKVQVIERTPNSKLMDRLPIKVNAVDIWGDDIWSSPSFRTAPLNVEDRADKVLVSLENLSDILTVNASSEIIKTEIYNIQGILMKKVDRESRFSVNNLSAGVYIVKVATSKGITTHKIKKD</sequence>
<keyword evidence="2" id="KW-1185">Reference proteome</keyword>
<keyword evidence="1" id="KW-0645">Protease</keyword>
<dbReference type="OrthoDB" id="1077656at2"/>
<dbReference type="GO" id="GO:0006508">
    <property type="term" value="P:proteolysis"/>
    <property type="evidence" value="ECO:0007669"/>
    <property type="project" value="UniProtKB-KW"/>
</dbReference>
<dbReference type="PANTHER" id="PTHR41775">
    <property type="entry name" value="SECRETED PROTEIN-RELATED"/>
    <property type="match status" value="1"/>
</dbReference>
<evidence type="ECO:0000313" key="1">
    <source>
        <dbReference type="EMBL" id="PXV66784.1"/>
    </source>
</evidence>
<dbReference type="EMBL" id="QICL01000004">
    <property type="protein sequence ID" value="PXV66784.1"/>
    <property type="molecule type" value="Genomic_DNA"/>
</dbReference>
<accession>A0A2V3PQW5</accession>
<proteinExistence type="predicted"/>
<keyword evidence="1" id="KW-0378">Hydrolase</keyword>
<dbReference type="PANTHER" id="PTHR41775:SF1">
    <property type="entry name" value="PEPTIDASE M6-LIKE DOMAIN-CONTAINING PROTEIN"/>
    <property type="match status" value="1"/>
</dbReference>
<reference evidence="1 2" key="1">
    <citation type="submission" date="2018-03" db="EMBL/GenBank/DDBJ databases">
        <title>Genomic Encyclopedia of Archaeal and Bacterial Type Strains, Phase II (KMG-II): from individual species to whole genera.</title>
        <authorList>
            <person name="Goeker M."/>
        </authorList>
    </citation>
    <scope>NUCLEOTIDE SEQUENCE [LARGE SCALE GENOMIC DNA]</scope>
    <source>
        <strain evidence="1 2">DSM 100214</strain>
    </source>
</reference>
<dbReference type="RefSeq" id="WP_110309746.1">
    <property type="nucleotide sequence ID" value="NZ_QICL01000004.1"/>
</dbReference>
<protein>
    <submittedName>
        <fullName evidence="1">M6 family metalloprotease-like protein/predicted secreted protein (Por secretion system target)</fullName>
    </submittedName>
</protein>
<organism evidence="1 2">
    <name type="scientific">Dysgonomonas alginatilytica</name>
    <dbReference type="NCBI Taxonomy" id="1605892"/>
    <lineage>
        <taxon>Bacteria</taxon>
        <taxon>Pseudomonadati</taxon>
        <taxon>Bacteroidota</taxon>
        <taxon>Bacteroidia</taxon>
        <taxon>Bacteroidales</taxon>
        <taxon>Dysgonomonadaceae</taxon>
        <taxon>Dysgonomonas</taxon>
    </lineage>
</organism>
<dbReference type="SUPFAM" id="SSF52058">
    <property type="entry name" value="L domain-like"/>
    <property type="match status" value="2"/>
</dbReference>
<evidence type="ECO:0000313" key="2">
    <source>
        <dbReference type="Proteomes" id="UP000247973"/>
    </source>
</evidence>
<name>A0A2V3PQW5_9BACT</name>
<comment type="caution">
    <text evidence="1">The sequence shown here is derived from an EMBL/GenBank/DDBJ whole genome shotgun (WGS) entry which is preliminary data.</text>
</comment>
<dbReference type="Gene3D" id="3.80.10.10">
    <property type="entry name" value="Ribonuclease Inhibitor"/>
    <property type="match status" value="3"/>
</dbReference>
<dbReference type="InterPro" id="IPR032675">
    <property type="entry name" value="LRR_dom_sf"/>
</dbReference>
<dbReference type="NCBIfam" id="TIGR04183">
    <property type="entry name" value="Por_Secre_tail"/>
    <property type="match status" value="1"/>
</dbReference>
<dbReference type="InterPro" id="IPR026444">
    <property type="entry name" value="Secre_tail"/>
</dbReference>